<protein>
    <submittedName>
        <fullName evidence="7">Secretion protein HlyD</fullName>
    </submittedName>
</protein>
<dbReference type="SUPFAM" id="SSF111369">
    <property type="entry name" value="HlyD-like secretion proteins"/>
    <property type="match status" value="1"/>
</dbReference>
<dbReference type="PANTHER" id="PTHR30097:SF15">
    <property type="entry name" value="CATION EFFLUX SYSTEM PROTEIN CUSB"/>
    <property type="match status" value="1"/>
</dbReference>
<dbReference type="NCBIfam" id="TIGR01730">
    <property type="entry name" value="RND_mfp"/>
    <property type="match status" value="1"/>
</dbReference>
<dbReference type="Pfam" id="PF25919">
    <property type="entry name" value="BSH_CusB"/>
    <property type="match status" value="1"/>
</dbReference>
<dbReference type="InterPro" id="IPR058792">
    <property type="entry name" value="Beta-barrel_RND_2"/>
</dbReference>
<dbReference type="GO" id="GO:0022857">
    <property type="term" value="F:transmembrane transporter activity"/>
    <property type="evidence" value="ECO:0007669"/>
    <property type="project" value="InterPro"/>
</dbReference>
<dbReference type="InterPro" id="IPR058649">
    <property type="entry name" value="CzcB_C"/>
</dbReference>
<dbReference type="EMBL" id="AAEW02000006">
    <property type="protein sequence ID" value="EAT16102.1"/>
    <property type="molecule type" value="Genomic_DNA"/>
</dbReference>
<evidence type="ECO:0000259" key="4">
    <source>
        <dbReference type="Pfam" id="PF25919"/>
    </source>
</evidence>
<feature type="domain" description="CusB-like beta-barrel" evidence="5">
    <location>
        <begin position="301"/>
        <end position="377"/>
    </location>
</feature>
<feature type="domain" description="CusB-like barrel-sandwich hybrid" evidence="4">
    <location>
        <begin position="169"/>
        <end position="296"/>
    </location>
</feature>
<proteinExistence type="inferred from homology"/>
<dbReference type="Gene3D" id="2.40.420.20">
    <property type="match status" value="1"/>
</dbReference>
<dbReference type="Pfam" id="PF19335">
    <property type="entry name" value="HMBD"/>
    <property type="match status" value="1"/>
</dbReference>
<dbReference type="Gene3D" id="2.40.30.170">
    <property type="match status" value="1"/>
</dbReference>
<evidence type="ECO:0000313" key="8">
    <source>
        <dbReference type="Proteomes" id="UP000005695"/>
    </source>
</evidence>
<feature type="domain" description="CzcB-like C-terminal circularly permuted SH3-like" evidence="6">
    <location>
        <begin position="387"/>
        <end position="447"/>
    </location>
</feature>
<comment type="caution">
    <text evidence="7">The sequence shown here is derived from an EMBL/GenBank/DDBJ whole genome shotgun (WGS) entry which is preliminary data.</text>
</comment>
<dbReference type="InterPro" id="IPR058790">
    <property type="entry name" value="BSH_CusB"/>
</dbReference>
<dbReference type="Proteomes" id="UP000005695">
    <property type="component" value="Unassembled WGS sequence"/>
</dbReference>
<dbReference type="Pfam" id="PF25954">
    <property type="entry name" value="Beta-barrel_RND_2"/>
    <property type="match status" value="1"/>
</dbReference>
<dbReference type="GO" id="GO:0060003">
    <property type="term" value="P:copper ion export"/>
    <property type="evidence" value="ECO:0007669"/>
    <property type="project" value="TreeGrafter"/>
</dbReference>
<dbReference type="Pfam" id="PF25975">
    <property type="entry name" value="CzcB_C"/>
    <property type="match status" value="1"/>
</dbReference>
<dbReference type="FunFam" id="2.40.30.170:FF:000010">
    <property type="entry name" value="Efflux RND transporter periplasmic adaptor subunit"/>
    <property type="match status" value="1"/>
</dbReference>
<keyword evidence="8" id="KW-1185">Reference proteome</keyword>
<dbReference type="GO" id="GO:0016020">
    <property type="term" value="C:membrane"/>
    <property type="evidence" value="ECO:0007669"/>
    <property type="project" value="InterPro"/>
</dbReference>
<dbReference type="AlphaFoldDB" id="Q1K1A6"/>
<accession>Q1K1A6</accession>
<evidence type="ECO:0000256" key="1">
    <source>
        <dbReference type="ARBA" id="ARBA00009477"/>
    </source>
</evidence>
<dbReference type="InterPro" id="IPR051909">
    <property type="entry name" value="MFP_Cation_Efflux"/>
</dbReference>
<evidence type="ECO:0000259" key="5">
    <source>
        <dbReference type="Pfam" id="PF25954"/>
    </source>
</evidence>
<dbReference type="PANTHER" id="PTHR30097">
    <property type="entry name" value="CATION EFFLUX SYSTEM PROTEIN CUSB"/>
    <property type="match status" value="1"/>
</dbReference>
<comment type="similarity">
    <text evidence="1">Belongs to the membrane fusion protein (MFP) (TC 8.A.1) family.</text>
</comment>
<dbReference type="GO" id="GO:0015679">
    <property type="term" value="P:plasma membrane copper ion transport"/>
    <property type="evidence" value="ECO:0007669"/>
    <property type="project" value="TreeGrafter"/>
</dbReference>
<dbReference type="RefSeq" id="WP_005999215.1">
    <property type="nucleotide sequence ID" value="NZ_AAEW02000006.1"/>
</dbReference>
<dbReference type="Gene3D" id="2.40.50.100">
    <property type="match status" value="1"/>
</dbReference>
<evidence type="ECO:0000256" key="2">
    <source>
        <dbReference type="ARBA" id="ARBA00022448"/>
    </source>
</evidence>
<dbReference type="InterPro" id="IPR006143">
    <property type="entry name" value="RND_pump_MFP"/>
</dbReference>
<reference evidence="7" key="1">
    <citation type="submission" date="2006-05" db="EMBL/GenBank/DDBJ databases">
        <title>Annotation of the draft genome assembly of Desulfuromonas acetoxidans DSM 684.</title>
        <authorList>
            <consortium name="US DOE Joint Genome Institute (JGI-ORNL)"/>
            <person name="Larimer F."/>
            <person name="Land M."/>
            <person name="Hauser L."/>
        </authorList>
    </citation>
    <scope>NUCLEOTIDE SEQUENCE [LARGE SCALE GENOMIC DNA]</scope>
    <source>
        <strain evidence="7">DSM 684</strain>
    </source>
</reference>
<dbReference type="InterPro" id="IPR045800">
    <property type="entry name" value="HMBD"/>
</dbReference>
<dbReference type="OrthoDB" id="9806939at2"/>
<dbReference type="GO" id="GO:0030288">
    <property type="term" value="C:outer membrane-bounded periplasmic space"/>
    <property type="evidence" value="ECO:0007669"/>
    <property type="project" value="TreeGrafter"/>
</dbReference>
<gene>
    <name evidence="7" type="ORF">Dace_1566</name>
</gene>
<feature type="domain" description="Heavy metal binding" evidence="3">
    <location>
        <begin position="46"/>
        <end position="71"/>
    </location>
</feature>
<evidence type="ECO:0000259" key="3">
    <source>
        <dbReference type="Pfam" id="PF19335"/>
    </source>
</evidence>
<keyword evidence="2" id="KW-0813">Transport</keyword>
<dbReference type="GO" id="GO:0046914">
    <property type="term" value="F:transition metal ion binding"/>
    <property type="evidence" value="ECO:0007669"/>
    <property type="project" value="TreeGrafter"/>
</dbReference>
<sequence length="480" mass="53275">MKRTVWFIGVAMIAAFAAVFVLTETRHSSGKQAVHQHDETEQHQQWTCGMHPQVIRDEPGLCPICAMELTPLIQSSQGQTAETPAATIKYWVDPEDPTFVRHDEGLSPAGVPLVPVYEGHATYGSVIHIDPVMVQNMGIRTATVERGTLSATLRTIGRVHIDEQGQYNINSKIAGWVERLFVNVTGQQVKAGQPLLELYSPQLVSAQQELLLAARYRHNLDPKADSALRESADRLFESARIRLQRWDITTAQIDALLKRDEVRKTMTLYAPHNGVVTMKNVREGEAVKAGQTLLELSDFSQVWVQAEIYEQDRARVSEGLPVTVAIPGDSRPTRGYSGRIDYLYPYVDTLTQTVQARIVLNNADGSLEPQRFVDVVITLPPQNDALLIPADAVVDSGERQLVFIARPGGTFEPRPVRLGPRDDQGRVAVQQGLFDGEKVVVSAQFLLDSETQLREALRKMTMDNAEETAPEPSADLEALF</sequence>
<evidence type="ECO:0000313" key="7">
    <source>
        <dbReference type="EMBL" id="EAT16102.1"/>
    </source>
</evidence>
<reference evidence="7" key="2">
    <citation type="submission" date="2006-05" db="EMBL/GenBank/DDBJ databases">
        <title>Sequencing of the draft genome and assembly of Desulfuromonas acetoxidans DSM 684.</title>
        <authorList>
            <consortium name="US DOE Joint Genome Institute (JGI-PGF)"/>
            <person name="Copeland A."/>
            <person name="Lucas S."/>
            <person name="Lapidus A."/>
            <person name="Barry K."/>
            <person name="Detter J.C."/>
            <person name="Glavina del Rio T."/>
            <person name="Hammon N."/>
            <person name="Israni S."/>
            <person name="Dalin E."/>
            <person name="Tice H."/>
            <person name="Bruce D."/>
            <person name="Pitluck S."/>
            <person name="Richardson P."/>
        </authorList>
    </citation>
    <scope>NUCLEOTIDE SEQUENCE [LARGE SCALE GENOMIC DNA]</scope>
    <source>
        <strain evidence="7">DSM 684</strain>
    </source>
</reference>
<organism evidence="7 8">
    <name type="scientific">Desulfuromonas acetoxidans (strain DSM 684 / 11070)</name>
    <dbReference type="NCBI Taxonomy" id="281689"/>
    <lineage>
        <taxon>Bacteria</taxon>
        <taxon>Pseudomonadati</taxon>
        <taxon>Thermodesulfobacteriota</taxon>
        <taxon>Desulfuromonadia</taxon>
        <taxon>Desulfuromonadales</taxon>
        <taxon>Desulfuromonadaceae</taxon>
        <taxon>Desulfuromonas</taxon>
    </lineage>
</organism>
<name>Q1K1A6_DESA6</name>
<evidence type="ECO:0000259" key="6">
    <source>
        <dbReference type="Pfam" id="PF25975"/>
    </source>
</evidence>